<organism evidence="3 4">
    <name type="scientific">Novipirellula herctigrandis</name>
    <dbReference type="NCBI Taxonomy" id="2527986"/>
    <lineage>
        <taxon>Bacteria</taxon>
        <taxon>Pseudomonadati</taxon>
        <taxon>Planctomycetota</taxon>
        <taxon>Planctomycetia</taxon>
        <taxon>Pirellulales</taxon>
        <taxon>Pirellulaceae</taxon>
        <taxon>Novipirellula</taxon>
    </lineage>
</organism>
<name>A0A5C5Z5L6_9BACT</name>
<dbReference type="PANTHER" id="PTHR39199">
    <property type="entry name" value="BLR5128 PROTEIN"/>
    <property type="match status" value="1"/>
</dbReference>
<dbReference type="PANTHER" id="PTHR39199:SF1">
    <property type="entry name" value="BLR5128 PROTEIN"/>
    <property type="match status" value="1"/>
</dbReference>
<dbReference type="Gene3D" id="3.30.2130.10">
    <property type="entry name" value="VC0802-like"/>
    <property type="match status" value="1"/>
</dbReference>
<dbReference type="RefSeq" id="WP_419194572.1">
    <property type="nucleotide sequence ID" value="NZ_SJPJ01000001.1"/>
</dbReference>
<evidence type="ECO:0000313" key="3">
    <source>
        <dbReference type="EMBL" id="TWT82689.1"/>
    </source>
</evidence>
<dbReference type="SUPFAM" id="SSF55021">
    <property type="entry name" value="ACT-like"/>
    <property type="match status" value="2"/>
</dbReference>
<dbReference type="Pfam" id="PF13840">
    <property type="entry name" value="ACT_7"/>
    <property type="match status" value="1"/>
</dbReference>
<reference evidence="3 4" key="1">
    <citation type="submission" date="2019-02" db="EMBL/GenBank/DDBJ databases">
        <title>Deep-cultivation of Planctomycetes and their phenomic and genomic characterization uncovers novel biology.</title>
        <authorList>
            <person name="Wiegand S."/>
            <person name="Jogler M."/>
            <person name="Boedeker C."/>
            <person name="Pinto D."/>
            <person name="Vollmers J."/>
            <person name="Rivas-Marin E."/>
            <person name="Kohn T."/>
            <person name="Peeters S.H."/>
            <person name="Heuer A."/>
            <person name="Rast P."/>
            <person name="Oberbeckmann S."/>
            <person name="Bunk B."/>
            <person name="Jeske O."/>
            <person name="Meyerdierks A."/>
            <person name="Storesund J.E."/>
            <person name="Kallscheuer N."/>
            <person name="Luecker S."/>
            <person name="Lage O.M."/>
            <person name="Pohl T."/>
            <person name="Merkel B.J."/>
            <person name="Hornburger P."/>
            <person name="Mueller R.-W."/>
            <person name="Bruemmer F."/>
            <person name="Labrenz M."/>
            <person name="Spormann A.M."/>
            <person name="Op Den Camp H."/>
            <person name="Overmann J."/>
            <person name="Amann R."/>
            <person name="Jetten M.S.M."/>
            <person name="Mascher T."/>
            <person name="Medema M.H."/>
            <person name="Devos D.P."/>
            <person name="Kaster A.-K."/>
            <person name="Ovreas L."/>
            <person name="Rohde M."/>
            <person name="Galperin M.Y."/>
            <person name="Jogler C."/>
        </authorList>
    </citation>
    <scope>NUCLEOTIDE SEQUENCE [LARGE SCALE GENOMIC DNA]</scope>
    <source>
        <strain evidence="3 4">CA13</strain>
    </source>
</reference>
<dbReference type="InterPro" id="IPR027795">
    <property type="entry name" value="CASTOR_ACT_dom"/>
</dbReference>
<dbReference type="Proteomes" id="UP000315010">
    <property type="component" value="Unassembled WGS sequence"/>
</dbReference>
<evidence type="ECO:0000259" key="2">
    <source>
        <dbReference type="Pfam" id="PF13840"/>
    </source>
</evidence>
<proteinExistence type="predicted"/>
<sequence length="138" mass="14861">MSGITDLRTLLASLKPVLVDGEFVFVSRPLGKYGDGVELNPIATFAENEGLTLVIPKDRADAAGEQYCGIFRMITLQVHSSLEAVGLTATVANILAKRGISTNLVAAFYHDHLFVPSSRPQDAIDALTELMSQVELES</sequence>
<keyword evidence="4" id="KW-1185">Reference proteome</keyword>
<dbReference type="InterPro" id="IPR045865">
    <property type="entry name" value="ACT-like_dom_sf"/>
</dbReference>
<dbReference type="Pfam" id="PF10000">
    <property type="entry name" value="ACT_3"/>
    <property type="match status" value="1"/>
</dbReference>
<gene>
    <name evidence="3" type="ORF">CA13_41520</name>
</gene>
<evidence type="ECO:0000259" key="1">
    <source>
        <dbReference type="Pfam" id="PF10000"/>
    </source>
</evidence>
<dbReference type="AlphaFoldDB" id="A0A5C5Z5L6"/>
<accession>A0A5C5Z5L6</accession>
<protein>
    <submittedName>
        <fullName evidence="3">ACT domain protein</fullName>
    </submittedName>
</protein>
<feature type="domain" description="DUF2241" evidence="1">
    <location>
        <begin position="2"/>
        <end position="71"/>
    </location>
</feature>
<feature type="domain" description="CASTOR ACT" evidence="2">
    <location>
        <begin position="72"/>
        <end position="129"/>
    </location>
</feature>
<dbReference type="InterPro" id="IPR018717">
    <property type="entry name" value="DUF2241"/>
</dbReference>
<comment type="caution">
    <text evidence="3">The sequence shown here is derived from an EMBL/GenBank/DDBJ whole genome shotgun (WGS) entry which is preliminary data.</text>
</comment>
<dbReference type="EMBL" id="SJPJ01000001">
    <property type="protein sequence ID" value="TWT82689.1"/>
    <property type="molecule type" value="Genomic_DNA"/>
</dbReference>
<evidence type="ECO:0000313" key="4">
    <source>
        <dbReference type="Proteomes" id="UP000315010"/>
    </source>
</evidence>